<dbReference type="InterPro" id="IPR056126">
    <property type="entry name" value="DUF7709"/>
</dbReference>
<dbReference type="Pfam" id="PF24813">
    <property type="entry name" value="DUF7709"/>
    <property type="match status" value="1"/>
</dbReference>
<protein>
    <recommendedName>
        <fullName evidence="1">DUF7709 domain-containing protein</fullName>
    </recommendedName>
</protein>
<feature type="domain" description="DUF7709" evidence="1">
    <location>
        <begin position="9"/>
        <end position="102"/>
    </location>
</feature>
<reference evidence="2" key="1">
    <citation type="submission" date="2022-06" db="EMBL/GenBank/DDBJ databases">
        <title>Complete genome of Pseudomonas hydrolytica DSWY01T.</title>
        <authorList>
            <person name="Jung J."/>
            <person name="Jeon C.O."/>
        </authorList>
    </citation>
    <scope>NUCLEOTIDE SEQUENCE</scope>
    <source>
        <strain evidence="2">DSWY01</strain>
    </source>
</reference>
<evidence type="ECO:0000313" key="3">
    <source>
        <dbReference type="Proteomes" id="UP001054897"/>
    </source>
</evidence>
<dbReference type="GeneID" id="300082500"/>
<dbReference type="EMBL" id="CP099397">
    <property type="protein sequence ID" value="USR38170.1"/>
    <property type="molecule type" value="Genomic_DNA"/>
</dbReference>
<dbReference type="RefSeq" id="WP_129482055.1">
    <property type="nucleotide sequence ID" value="NZ_CP099397.1"/>
</dbReference>
<sequence>MDEMKQGNKLAEINRKILAPGESLPAVTLQDGSRVQTGTVAAMLHNIGLYDQGARGEVERELRLAVPTLCRVGLFRLFSPEEWMASATSPGRRFVGEQARDYLAASAPENVTP</sequence>
<dbReference type="Proteomes" id="UP001054897">
    <property type="component" value="Chromosome"/>
</dbReference>
<gene>
    <name evidence="2" type="ORF">L1F06_015990</name>
</gene>
<name>A0ABY5A2Y6_9GAMM</name>
<organism evidence="2 3">
    <name type="scientific">Ectopseudomonas hydrolytica</name>
    <dbReference type="NCBI Taxonomy" id="2493633"/>
    <lineage>
        <taxon>Bacteria</taxon>
        <taxon>Pseudomonadati</taxon>
        <taxon>Pseudomonadota</taxon>
        <taxon>Gammaproteobacteria</taxon>
        <taxon>Pseudomonadales</taxon>
        <taxon>Pseudomonadaceae</taxon>
        <taxon>Ectopseudomonas</taxon>
    </lineage>
</organism>
<evidence type="ECO:0000313" key="2">
    <source>
        <dbReference type="EMBL" id="USR38170.1"/>
    </source>
</evidence>
<accession>A0ABY5A2Y6</accession>
<keyword evidence="3" id="KW-1185">Reference proteome</keyword>
<evidence type="ECO:0000259" key="1">
    <source>
        <dbReference type="Pfam" id="PF24813"/>
    </source>
</evidence>
<proteinExistence type="predicted"/>